<gene>
    <name evidence="3" type="ORF">TSUD_220010</name>
</gene>
<keyword evidence="1" id="KW-0732">Signal</keyword>
<feature type="chain" id="PRO_5016288181" description="Alginate lyase 2 domain-containing protein" evidence="1">
    <location>
        <begin position="27"/>
        <end position="217"/>
    </location>
</feature>
<evidence type="ECO:0000256" key="1">
    <source>
        <dbReference type="SAM" id="SignalP"/>
    </source>
</evidence>
<evidence type="ECO:0000259" key="2">
    <source>
        <dbReference type="Pfam" id="PF08787"/>
    </source>
</evidence>
<dbReference type="InterPro" id="IPR013320">
    <property type="entry name" value="ConA-like_dom_sf"/>
</dbReference>
<dbReference type="OrthoDB" id="4221926at2759"/>
<dbReference type="Pfam" id="PF08787">
    <property type="entry name" value="Alginate_lyase2"/>
    <property type="match status" value="1"/>
</dbReference>
<dbReference type="PANTHER" id="PTHR33681:SF11">
    <property type="entry name" value="ALGINATE LYASE"/>
    <property type="match status" value="1"/>
</dbReference>
<feature type="domain" description="Alginate lyase 2" evidence="2">
    <location>
        <begin position="41"/>
        <end position="215"/>
    </location>
</feature>
<name>A0A2Z6N4C0_TRISU</name>
<dbReference type="InterPro" id="IPR014895">
    <property type="entry name" value="Alginate_lyase_2"/>
</dbReference>
<sequence length="217" mass="24864">MSSLYIFLILSLFLLVCIENIVPICGEDPTYGFTSVPLTEANFEVQKPYNIPVDQRYSFIDGVHRFWVYAHDKPYSPSSPTQPRTEIRIKGLDYHSGVWQFEGYSYVPKITSGATIAQIHGAASGATTLILRIYNGDMRYYDTDLVAKNLYDKWFRLNIIHDVDGGIVTVFIDGEKKFQTKDHGPGDLYFKCGVYAAPVDISNYMESRWRDIKIYKK</sequence>
<dbReference type="Proteomes" id="UP000242715">
    <property type="component" value="Unassembled WGS sequence"/>
</dbReference>
<organism evidence="3 4">
    <name type="scientific">Trifolium subterraneum</name>
    <name type="common">Subterranean clover</name>
    <dbReference type="NCBI Taxonomy" id="3900"/>
    <lineage>
        <taxon>Eukaryota</taxon>
        <taxon>Viridiplantae</taxon>
        <taxon>Streptophyta</taxon>
        <taxon>Embryophyta</taxon>
        <taxon>Tracheophyta</taxon>
        <taxon>Spermatophyta</taxon>
        <taxon>Magnoliopsida</taxon>
        <taxon>eudicotyledons</taxon>
        <taxon>Gunneridae</taxon>
        <taxon>Pentapetalae</taxon>
        <taxon>rosids</taxon>
        <taxon>fabids</taxon>
        <taxon>Fabales</taxon>
        <taxon>Fabaceae</taxon>
        <taxon>Papilionoideae</taxon>
        <taxon>50 kb inversion clade</taxon>
        <taxon>NPAAA clade</taxon>
        <taxon>Hologalegina</taxon>
        <taxon>IRL clade</taxon>
        <taxon>Trifolieae</taxon>
        <taxon>Trifolium</taxon>
    </lineage>
</organism>
<feature type="signal peptide" evidence="1">
    <location>
        <begin position="1"/>
        <end position="26"/>
    </location>
</feature>
<evidence type="ECO:0000313" key="4">
    <source>
        <dbReference type="Proteomes" id="UP000242715"/>
    </source>
</evidence>
<proteinExistence type="predicted"/>
<reference evidence="4" key="1">
    <citation type="journal article" date="2017" name="Front. Plant Sci.">
        <title>Climate Clever Clovers: New Paradigm to Reduce the Environmental Footprint of Ruminants by Breeding Low Methanogenic Forages Utilizing Haplotype Variation.</title>
        <authorList>
            <person name="Kaur P."/>
            <person name="Appels R."/>
            <person name="Bayer P.E."/>
            <person name="Keeble-Gagnere G."/>
            <person name="Wang J."/>
            <person name="Hirakawa H."/>
            <person name="Shirasawa K."/>
            <person name="Vercoe P."/>
            <person name="Stefanova K."/>
            <person name="Durmic Z."/>
            <person name="Nichols P."/>
            <person name="Revell C."/>
            <person name="Isobe S.N."/>
            <person name="Edwards D."/>
            <person name="Erskine W."/>
        </authorList>
    </citation>
    <scope>NUCLEOTIDE SEQUENCE [LARGE SCALE GENOMIC DNA]</scope>
    <source>
        <strain evidence="4">cv. Daliak</strain>
    </source>
</reference>
<dbReference type="EMBL" id="DF973777">
    <property type="protein sequence ID" value="GAU39758.1"/>
    <property type="molecule type" value="Genomic_DNA"/>
</dbReference>
<protein>
    <recommendedName>
        <fullName evidence="2">Alginate lyase 2 domain-containing protein</fullName>
    </recommendedName>
</protein>
<keyword evidence="4" id="KW-1185">Reference proteome</keyword>
<dbReference type="Gene3D" id="2.60.120.200">
    <property type="match status" value="1"/>
</dbReference>
<dbReference type="PANTHER" id="PTHR33681">
    <property type="entry name" value="BINDING PROTEIN, PUTATIVE, EXPRESSED-RELATED"/>
    <property type="match status" value="1"/>
</dbReference>
<dbReference type="AlphaFoldDB" id="A0A2Z6N4C0"/>
<evidence type="ECO:0000313" key="3">
    <source>
        <dbReference type="EMBL" id="GAU39758.1"/>
    </source>
</evidence>
<accession>A0A2Z6N4C0</accession>
<dbReference type="SUPFAM" id="SSF49899">
    <property type="entry name" value="Concanavalin A-like lectins/glucanases"/>
    <property type="match status" value="1"/>
</dbReference>